<dbReference type="Pfam" id="PF07730">
    <property type="entry name" value="HisKA_3"/>
    <property type="match status" value="1"/>
</dbReference>
<dbReference type="Gene3D" id="3.30.565.10">
    <property type="entry name" value="Histidine kinase-like ATPase, C-terminal domain"/>
    <property type="match status" value="1"/>
</dbReference>
<evidence type="ECO:0000256" key="9">
    <source>
        <dbReference type="ARBA" id="ARBA00022490"/>
    </source>
</evidence>
<keyword evidence="8" id="KW-0004">4Fe-4S</keyword>
<dbReference type="PROSITE" id="PS50109">
    <property type="entry name" value="HIS_KIN"/>
    <property type="match status" value="1"/>
</dbReference>
<keyword evidence="18" id="KW-0472">Membrane</keyword>
<evidence type="ECO:0000256" key="8">
    <source>
        <dbReference type="ARBA" id="ARBA00022485"/>
    </source>
</evidence>
<dbReference type="Gene3D" id="1.20.5.1930">
    <property type="match status" value="1"/>
</dbReference>
<evidence type="ECO:0000313" key="24">
    <source>
        <dbReference type="Proteomes" id="UP000660265"/>
    </source>
</evidence>
<dbReference type="Pfam" id="PF02518">
    <property type="entry name" value="HATPase_c"/>
    <property type="match status" value="1"/>
</dbReference>
<evidence type="ECO:0000256" key="11">
    <source>
        <dbReference type="ARBA" id="ARBA00022692"/>
    </source>
</evidence>
<dbReference type="EC" id="2.7.13.3" evidence="5"/>
<evidence type="ECO:0000256" key="15">
    <source>
        <dbReference type="ARBA" id="ARBA00023004"/>
    </source>
</evidence>
<evidence type="ECO:0000256" key="21">
    <source>
        <dbReference type="SAM" id="MobiDB-lite"/>
    </source>
</evidence>
<reference evidence="24" key="1">
    <citation type="journal article" date="2019" name="Int. J. Syst. Evol. Microbiol.">
        <title>The Global Catalogue of Microorganisms (GCM) 10K type strain sequencing project: providing services to taxonomists for standard genome sequencing and annotation.</title>
        <authorList>
            <consortium name="The Broad Institute Genomics Platform"/>
            <consortium name="The Broad Institute Genome Sequencing Center for Infectious Disease"/>
            <person name="Wu L."/>
            <person name="Ma J."/>
        </authorList>
    </citation>
    <scope>NUCLEOTIDE SEQUENCE [LARGE SCALE GENOMIC DNA]</scope>
    <source>
        <strain evidence="24">CGMCC 4.7275</strain>
    </source>
</reference>
<evidence type="ECO:0000313" key="23">
    <source>
        <dbReference type="EMBL" id="GGK06497.1"/>
    </source>
</evidence>
<evidence type="ECO:0000256" key="12">
    <source>
        <dbReference type="ARBA" id="ARBA00022723"/>
    </source>
</evidence>
<evidence type="ECO:0000256" key="2">
    <source>
        <dbReference type="ARBA" id="ARBA00001966"/>
    </source>
</evidence>
<feature type="domain" description="Histidine kinase" evidence="22">
    <location>
        <begin position="195"/>
        <end position="391"/>
    </location>
</feature>
<evidence type="ECO:0000259" key="22">
    <source>
        <dbReference type="PROSITE" id="PS50109"/>
    </source>
</evidence>
<dbReference type="SUPFAM" id="SSF55874">
    <property type="entry name" value="ATPase domain of HSP90 chaperone/DNA topoisomerase II/histidine kinase"/>
    <property type="match status" value="1"/>
</dbReference>
<gene>
    <name evidence="23" type="ORF">GCM10011583_42730</name>
</gene>
<keyword evidence="15" id="KW-0408">Iron</keyword>
<keyword evidence="7" id="KW-1003">Cell membrane</keyword>
<accession>A0ABQ2EGW2</accession>
<dbReference type="InterPro" id="IPR011712">
    <property type="entry name" value="Sig_transdc_His_kin_sub3_dim/P"/>
</dbReference>
<keyword evidence="9" id="KW-0963">Cytoplasm</keyword>
<evidence type="ECO:0000256" key="5">
    <source>
        <dbReference type="ARBA" id="ARBA00012438"/>
    </source>
</evidence>
<dbReference type="Proteomes" id="UP000660265">
    <property type="component" value="Unassembled WGS sequence"/>
</dbReference>
<keyword evidence="24" id="KW-1185">Reference proteome</keyword>
<organism evidence="23 24">
    <name type="scientific">Streptomyces camponoticapitis</name>
    <dbReference type="NCBI Taxonomy" id="1616125"/>
    <lineage>
        <taxon>Bacteria</taxon>
        <taxon>Bacillati</taxon>
        <taxon>Actinomycetota</taxon>
        <taxon>Actinomycetes</taxon>
        <taxon>Kitasatosporales</taxon>
        <taxon>Streptomycetaceae</taxon>
        <taxon>Streptomyces</taxon>
    </lineage>
</organism>
<evidence type="ECO:0000256" key="10">
    <source>
        <dbReference type="ARBA" id="ARBA00022679"/>
    </source>
</evidence>
<evidence type="ECO:0000256" key="20">
    <source>
        <dbReference type="ARBA" id="ARBA00030800"/>
    </source>
</evidence>
<dbReference type="PRINTS" id="PR00344">
    <property type="entry name" value="BCTRLSENSOR"/>
</dbReference>
<keyword evidence="16" id="KW-0902">Two-component regulatory system</keyword>
<comment type="subcellular location">
    <subcellularLocation>
        <location evidence="4">Cell membrane</location>
        <topology evidence="4">Multi-pass membrane protein</topology>
    </subcellularLocation>
    <subcellularLocation>
        <location evidence="3">Cytoplasm</location>
    </subcellularLocation>
</comment>
<keyword evidence="17" id="KW-0411">Iron-sulfur</keyword>
<comment type="caution">
    <text evidence="23">The sequence shown here is derived from an EMBL/GenBank/DDBJ whole genome shotgun (WGS) entry which is preliminary data.</text>
</comment>
<keyword evidence="14" id="KW-1133">Transmembrane helix</keyword>
<keyword evidence="10" id="KW-0808">Transferase</keyword>
<evidence type="ECO:0000256" key="3">
    <source>
        <dbReference type="ARBA" id="ARBA00004496"/>
    </source>
</evidence>
<dbReference type="InterPro" id="IPR036890">
    <property type="entry name" value="HATPase_C_sf"/>
</dbReference>
<evidence type="ECO:0000256" key="19">
    <source>
        <dbReference type="ARBA" id="ARBA00024827"/>
    </source>
</evidence>
<evidence type="ECO:0000256" key="1">
    <source>
        <dbReference type="ARBA" id="ARBA00000085"/>
    </source>
</evidence>
<dbReference type="PANTHER" id="PTHR24421:SF37">
    <property type="entry name" value="SENSOR HISTIDINE KINASE NARS"/>
    <property type="match status" value="1"/>
</dbReference>
<evidence type="ECO:0000256" key="6">
    <source>
        <dbReference type="ARBA" id="ARBA00017322"/>
    </source>
</evidence>
<evidence type="ECO:0000256" key="13">
    <source>
        <dbReference type="ARBA" id="ARBA00022777"/>
    </source>
</evidence>
<keyword evidence="11" id="KW-0812">Transmembrane</keyword>
<evidence type="ECO:0000256" key="18">
    <source>
        <dbReference type="ARBA" id="ARBA00023136"/>
    </source>
</evidence>
<comment type="function">
    <text evidence="19">Member of the two-component regulatory system NreB/NreC involved in the control of dissimilatory nitrate/nitrite reduction in response to oxygen. NreB functions as a direct oxygen sensor histidine kinase which is autophosphorylated, in the absence of oxygen, probably at the conserved histidine residue, and transfers its phosphate group probably to a conserved aspartate residue of NreC. NreB/NreC activates the expression of the nitrate (narGHJI) and nitrite (nir) reductase operons, as well as the putative nitrate transporter gene narT.</text>
</comment>
<protein>
    <recommendedName>
        <fullName evidence="6">Oxygen sensor histidine kinase NreB</fullName>
        <ecNumber evidence="5">2.7.13.3</ecNumber>
    </recommendedName>
    <alternativeName>
        <fullName evidence="20">Nitrogen regulation protein B</fullName>
    </alternativeName>
</protein>
<feature type="region of interest" description="Disordered" evidence="21">
    <location>
        <begin position="33"/>
        <end position="63"/>
    </location>
</feature>
<comment type="cofactor">
    <cofactor evidence="2">
        <name>[4Fe-4S] cluster</name>
        <dbReference type="ChEBI" id="CHEBI:49883"/>
    </cofactor>
</comment>
<evidence type="ECO:0000256" key="14">
    <source>
        <dbReference type="ARBA" id="ARBA00022989"/>
    </source>
</evidence>
<evidence type="ECO:0000256" key="17">
    <source>
        <dbReference type="ARBA" id="ARBA00023014"/>
    </source>
</evidence>
<sequence>MDTSVEQMGKPDFGLLEAFMGEGFTAALRDGLSRSAAVRSERPTAATPPAEADRTVPKRSRGGLFPAGELTAILERFEDRLPAILDERSPDGPALRSALCHHARRILLAADGVSADDAPGSGPDPGPGFAASGGVLLLECAMVQVAQGDGRHTPSPRRAAAVAEAVGRAIRERGADDTAEAGGDTAEAVWRERRRLAREMHDGLGTALTLTLRHLELHASRRGAGGGAADPHLAAAEQSVRDAVGHTRALIGGLREESAVPPMKDALRAFVQEMAPASLTVDIATTGNEQLLSDARRRELFLVVRECLKNAFAHSGARRITVTARVTRWWAHARVEDDGVGFDPESAARQRGGRHGLPVMGERIRALGGRLTLTSAPGQGTRIDIHTPLRAEPRAASRRVGQLTHQAS</sequence>
<name>A0ABQ2EGW2_9ACTN</name>
<keyword evidence="13" id="KW-0418">Kinase</keyword>
<dbReference type="PANTHER" id="PTHR24421">
    <property type="entry name" value="NITRATE/NITRITE SENSOR PROTEIN NARX-RELATED"/>
    <property type="match status" value="1"/>
</dbReference>
<evidence type="ECO:0000256" key="16">
    <source>
        <dbReference type="ARBA" id="ARBA00023012"/>
    </source>
</evidence>
<proteinExistence type="predicted"/>
<dbReference type="InterPro" id="IPR050482">
    <property type="entry name" value="Sensor_HK_TwoCompSys"/>
</dbReference>
<evidence type="ECO:0000256" key="7">
    <source>
        <dbReference type="ARBA" id="ARBA00022475"/>
    </source>
</evidence>
<dbReference type="InterPro" id="IPR005467">
    <property type="entry name" value="His_kinase_dom"/>
</dbReference>
<dbReference type="EMBL" id="BMMV01000013">
    <property type="protein sequence ID" value="GGK06497.1"/>
    <property type="molecule type" value="Genomic_DNA"/>
</dbReference>
<dbReference type="InterPro" id="IPR003594">
    <property type="entry name" value="HATPase_dom"/>
</dbReference>
<evidence type="ECO:0000256" key="4">
    <source>
        <dbReference type="ARBA" id="ARBA00004651"/>
    </source>
</evidence>
<comment type="catalytic activity">
    <reaction evidence="1">
        <text>ATP + protein L-histidine = ADP + protein N-phospho-L-histidine.</text>
        <dbReference type="EC" id="2.7.13.3"/>
    </reaction>
</comment>
<keyword evidence="12" id="KW-0479">Metal-binding</keyword>
<dbReference type="InterPro" id="IPR004358">
    <property type="entry name" value="Sig_transdc_His_kin-like_C"/>
</dbReference>
<dbReference type="RefSeq" id="WP_189109118.1">
    <property type="nucleotide sequence ID" value="NZ_BMMV01000013.1"/>
</dbReference>
<dbReference type="CDD" id="cd16917">
    <property type="entry name" value="HATPase_UhpB-NarQ-NarX-like"/>
    <property type="match status" value="1"/>
</dbReference>
<dbReference type="SMART" id="SM00387">
    <property type="entry name" value="HATPase_c"/>
    <property type="match status" value="1"/>
</dbReference>